<accession>A0A841FD02</accession>
<reference evidence="3 4" key="1">
    <citation type="submission" date="2020-08" db="EMBL/GenBank/DDBJ databases">
        <title>Genomic Encyclopedia of Type Strains, Phase IV (KMG-IV): sequencing the most valuable type-strain genomes for metagenomic binning, comparative biology and taxonomic classification.</title>
        <authorList>
            <person name="Goeker M."/>
        </authorList>
    </citation>
    <scope>NUCLEOTIDE SEQUENCE [LARGE SCALE GENOMIC DNA]</scope>
    <source>
        <strain evidence="3 4">YIM 65646</strain>
    </source>
</reference>
<evidence type="ECO:0000313" key="3">
    <source>
        <dbReference type="EMBL" id="MBB6033684.1"/>
    </source>
</evidence>
<dbReference type="Gene3D" id="3.90.79.10">
    <property type="entry name" value="Nucleoside Triphosphate Pyrophosphohydrolase"/>
    <property type="match status" value="1"/>
</dbReference>
<dbReference type="InterPro" id="IPR020084">
    <property type="entry name" value="NUDIX_hydrolase_CS"/>
</dbReference>
<dbReference type="PROSITE" id="PS51462">
    <property type="entry name" value="NUDIX"/>
    <property type="match status" value="1"/>
</dbReference>
<dbReference type="InterPro" id="IPR015797">
    <property type="entry name" value="NUDIX_hydrolase-like_dom_sf"/>
</dbReference>
<protein>
    <submittedName>
        <fullName evidence="3">8-oxo-dGTP pyrophosphatase MutT (NUDIX family)</fullName>
    </submittedName>
</protein>
<keyword evidence="4" id="KW-1185">Reference proteome</keyword>
<name>A0A841FD02_9ACTN</name>
<dbReference type="RefSeq" id="WP_184786569.1">
    <property type="nucleotide sequence ID" value="NZ_BONT01000013.1"/>
</dbReference>
<evidence type="ECO:0000313" key="4">
    <source>
        <dbReference type="Proteomes" id="UP000548476"/>
    </source>
</evidence>
<dbReference type="GO" id="GO:0016787">
    <property type="term" value="F:hydrolase activity"/>
    <property type="evidence" value="ECO:0007669"/>
    <property type="project" value="UniProtKB-KW"/>
</dbReference>
<proteinExistence type="predicted"/>
<dbReference type="Pfam" id="PF00293">
    <property type="entry name" value="NUDIX"/>
    <property type="match status" value="1"/>
</dbReference>
<sequence>MIKHPTATVYVLHRFDDSEWKVGLVEHPLWGKWVPAGGHVENDENAAEAALREAAEETGLRGLRLLAPEGPEIPADYPSVDHEDYSGHVPLPWWVIEFDVARGDRALAERHVHVDHQFVAVTDEPEPATKGAHPFGWYSAAELATIPVFTDVVATASHLLERASRLVSARTPPVSPAVQ</sequence>
<evidence type="ECO:0000259" key="2">
    <source>
        <dbReference type="PROSITE" id="PS51462"/>
    </source>
</evidence>
<dbReference type="InterPro" id="IPR000086">
    <property type="entry name" value="NUDIX_hydrolase_dom"/>
</dbReference>
<dbReference type="AlphaFoldDB" id="A0A841FD02"/>
<feature type="domain" description="Nudix hydrolase" evidence="2">
    <location>
        <begin position="2"/>
        <end position="160"/>
    </location>
</feature>
<comment type="caution">
    <text evidence="3">The sequence shown here is derived from an EMBL/GenBank/DDBJ whole genome shotgun (WGS) entry which is preliminary data.</text>
</comment>
<dbReference type="EMBL" id="JACHGT010000003">
    <property type="protein sequence ID" value="MBB6033684.1"/>
    <property type="molecule type" value="Genomic_DNA"/>
</dbReference>
<evidence type="ECO:0000256" key="1">
    <source>
        <dbReference type="ARBA" id="ARBA00022801"/>
    </source>
</evidence>
<dbReference type="PROSITE" id="PS00893">
    <property type="entry name" value="NUDIX_BOX"/>
    <property type="match status" value="1"/>
</dbReference>
<gene>
    <name evidence="3" type="ORF">HNR73_001534</name>
</gene>
<dbReference type="Proteomes" id="UP000548476">
    <property type="component" value="Unassembled WGS sequence"/>
</dbReference>
<keyword evidence="1" id="KW-0378">Hydrolase</keyword>
<dbReference type="SUPFAM" id="SSF55811">
    <property type="entry name" value="Nudix"/>
    <property type="match status" value="1"/>
</dbReference>
<organism evidence="3 4">
    <name type="scientific">Phytomonospora endophytica</name>
    <dbReference type="NCBI Taxonomy" id="714109"/>
    <lineage>
        <taxon>Bacteria</taxon>
        <taxon>Bacillati</taxon>
        <taxon>Actinomycetota</taxon>
        <taxon>Actinomycetes</taxon>
        <taxon>Micromonosporales</taxon>
        <taxon>Micromonosporaceae</taxon>
        <taxon>Phytomonospora</taxon>
    </lineage>
</organism>